<dbReference type="AlphaFoldDB" id="A0A9P0KM28"/>
<protein>
    <submittedName>
        <fullName evidence="1">Uncharacterized protein</fullName>
    </submittedName>
</protein>
<sequence length="48" mass="5555">MNCIKSGKISETTFQEIFIKGKEIQGLELIGKLLTFIHRGYNFNFSQM</sequence>
<evidence type="ECO:0000313" key="2">
    <source>
        <dbReference type="Proteomes" id="UP001152888"/>
    </source>
</evidence>
<proteinExistence type="predicted"/>
<name>A0A9P0KM28_ACAOB</name>
<dbReference type="Proteomes" id="UP001152888">
    <property type="component" value="Unassembled WGS sequence"/>
</dbReference>
<evidence type="ECO:0000313" key="1">
    <source>
        <dbReference type="EMBL" id="CAH1976835.1"/>
    </source>
</evidence>
<organism evidence="1 2">
    <name type="scientific">Acanthoscelides obtectus</name>
    <name type="common">Bean weevil</name>
    <name type="synonym">Bruchus obtectus</name>
    <dbReference type="NCBI Taxonomy" id="200917"/>
    <lineage>
        <taxon>Eukaryota</taxon>
        <taxon>Metazoa</taxon>
        <taxon>Ecdysozoa</taxon>
        <taxon>Arthropoda</taxon>
        <taxon>Hexapoda</taxon>
        <taxon>Insecta</taxon>
        <taxon>Pterygota</taxon>
        <taxon>Neoptera</taxon>
        <taxon>Endopterygota</taxon>
        <taxon>Coleoptera</taxon>
        <taxon>Polyphaga</taxon>
        <taxon>Cucujiformia</taxon>
        <taxon>Chrysomeloidea</taxon>
        <taxon>Chrysomelidae</taxon>
        <taxon>Bruchinae</taxon>
        <taxon>Bruchini</taxon>
        <taxon>Acanthoscelides</taxon>
    </lineage>
</organism>
<gene>
    <name evidence="1" type="ORF">ACAOBT_LOCUS12341</name>
</gene>
<reference evidence="1" key="1">
    <citation type="submission" date="2022-03" db="EMBL/GenBank/DDBJ databases">
        <authorList>
            <person name="Sayadi A."/>
        </authorList>
    </citation>
    <scope>NUCLEOTIDE SEQUENCE</scope>
</reference>
<comment type="caution">
    <text evidence="1">The sequence shown here is derived from an EMBL/GenBank/DDBJ whole genome shotgun (WGS) entry which is preliminary data.</text>
</comment>
<keyword evidence="2" id="KW-1185">Reference proteome</keyword>
<accession>A0A9P0KM28</accession>
<dbReference type="EMBL" id="CAKOFQ010006851">
    <property type="protein sequence ID" value="CAH1976835.1"/>
    <property type="molecule type" value="Genomic_DNA"/>
</dbReference>